<dbReference type="GO" id="GO:0048878">
    <property type="term" value="P:chemical homeostasis"/>
    <property type="evidence" value="ECO:0007669"/>
    <property type="project" value="UniProtKB-ARBA"/>
</dbReference>
<keyword evidence="8 11" id="KW-1133">Transmembrane helix</keyword>
<dbReference type="PANTHER" id="PTHR19139">
    <property type="entry name" value="AQUAPORIN TRANSPORTER"/>
    <property type="match status" value="1"/>
</dbReference>
<keyword evidence="6 10" id="KW-0812">Transmembrane</keyword>
<feature type="transmembrane region" description="Helical" evidence="11">
    <location>
        <begin position="142"/>
        <end position="162"/>
    </location>
</feature>
<evidence type="ECO:0000256" key="9">
    <source>
        <dbReference type="ARBA" id="ARBA00023136"/>
    </source>
</evidence>
<dbReference type="eggNOG" id="KOG0223">
    <property type="taxonomic scope" value="Eukaryota"/>
</dbReference>
<organism evidence="12 13">
    <name type="scientific">Strigamia maritima</name>
    <name type="common">European centipede</name>
    <name type="synonym">Geophilus maritimus</name>
    <dbReference type="NCBI Taxonomy" id="126957"/>
    <lineage>
        <taxon>Eukaryota</taxon>
        <taxon>Metazoa</taxon>
        <taxon>Ecdysozoa</taxon>
        <taxon>Arthropoda</taxon>
        <taxon>Myriapoda</taxon>
        <taxon>Chilopoda</taxon>
        <taxon>Pleurostigmophora</taxon>
        <taxon>Geophilomorpha</taxon>
        <taxon>Linotaeniidae</taxon>
        <taxon>Strigamia</taxon>
    </lineage>
</organism>
<evidence type="ECO:0000256" key="8">
    <source>
        <dbReference type="ARBA" id="ARBA00022989"/>
    </source>
</evidence>
<dbReference type="EnsemblMetazoa" id="SMAR000309-RA">
    <property type="protein sequence ID" value="SMAR000309-PA"/>
    <property type="gene ID" value="SMAR000309"/>
</dbReference>
<protein>
    <recommendedName>
        <fullName evidence="14">Aquaporin</fullName>
    </recommendedName>
</protein>
<feature type="transmembrane region" description="Helical" evidence="11">
    <location>
        <begin position="58"/>
        <end position="79"/>
    </location>
</feature>
<evidence type="ECO:0000256" key="2">
    <source>
        <dbReference type="ARBA" id="ARBA00006175"/>
    </source>
</evidence>
<dbReference type="SUPFAM" id="SSF81338">
    <property type="entry name" value="Aquaporin-like"/>
    <property type="match status" value="1"/>
</dbReference>
<dbReference type="STRING" id="126957.T1IHJ4"/>
<evidence type="ECO:0000256" key="5">
    <source>
        <dbReference type="ARBA" id="ARBA00022475"/>
    </source>
</evidence>
<reference evidence="12" key="2">
    <citation type="submission" date="2015-02" db="UniProtKB">
        <authorList>
            <consortium name="EnsemblMetazoa"/>
        </authorList>
    </citation>
    <scope>IDENTIFICATION</scope>
</reference>
<keyword evidence="13" id="KW-1185">Reference proteome</keyword>
<dbReference type="InterPro" id="IPR022357">
    <property type="entry name" value="MIP_CS"/>
</dbReference>
<dbReference type="GO" id="GO:0005886">
    <property type="term" value="C:plasma membrane"/>
    <property type="evidence" value="ECO:0007669"/>
    <property type="project" value="UniProtKB-SubCell"/>
</dbReference>
<evidence type="ECO:0000256" key="1">
    <source>
        <dbReference type="ARBA" id="ARBA00004651"/>
    </source>
</evidence>
<dbReference type="Pfam" id="PF00230">
    <property type="entry name" value="MIP"/>
    <property type="match status" value="1"/>
</dbReference>
<dbReference type="PROSITE" id="PS00221">
    <property type="entry name" value="MIP"/>
    <property type="match status" value="1"/>
</dbReference>
<evidence type="ECO:0000313" key="12">
    <source>
        <dbReference type="EnsemblMetazoa" id="SMAR000309-PA"/>
    </source>
</evidence>
<comment type="similarity">
    <text evidence="2 10">Belongs to the MIP/aquaporin (TC 1.A.8) family.</text>
</comment>
<dbReference type="Proteomes" id="UP000014500">
    <property type="component" value="Unassembled WGS sequence"/>
</dbReference>
<evidence type="ECO:0008006" key="14">
    <source>
        <dbReference type="Google" id="ProtNLM"/>
    </source>
</evidence>
<comment type="subunit">
    <text evidence="3">Homotetramer.</text>
</comment>
<evidence type="ECO:0000256" key="7">
    <source>
        <dbReference type="ARBA" id="ARBA00022737"/>
    </source>
</evidence>
<dbReference type="PANTHER" id="PTHR19139:SF199">
    <property type="entry name" value="MIP17260P"/>
    <property type="match status" value="1"/>
</dbReference>
<dbReference type="OMA" id="AMCHLWA"/>
<dbReference type="InterPro" id="IPR034294">
    <property type="entry name" value="Aquaporin_transptr"/>
</dbReference>
<dbReference type="FunFam" id="1.20.1080.10:FF:000009">
    <property type="entry name" value="aquaporin-4 isoform X1"/>
    <property type="match status" value="1"/>
</dbReference>
<feature type="transmembrane region" description="Helical" evidence="11">
    <location>
        <begin position="29"/>
        <end position="52"/>
    </location>
</feature>
<dbReference type="HOGENOM" id="CLU_020019_3_3_1"/>
<dbReference type="GO" id="GO:0015250">
    <property type="term" value="F:water channel activity"/>
    <property type="evidence" value="ECO:0007669"/>
    <property type="project" value="UniProtKB-ARBA"/>
</dbReference>
<dbReference type="EMBL" id="JH429910">
    <property type="status" value="NOT_ANNOTATED_CDS"/>
    <property type="molecule type" value="Genomic_DNA"/>
</dbReference>
<dbReference type="PRINTS" id="PR00783">
    <property type="entry name" value="MINTRINSICP"/>
</dbReference>
<dbReference type="InterPro" id="IPR023271">
    <property type="entry name" value="Aquaporin-like"/>
</dbReference>
<feature type="transmembrane region" description="Helical" evidence="11">
    <location>
        <begin position="100"/>
        <end position="122"/>
    </location>
</feature>
<dbReference type="PhylomeDB" id="T1IHJ4"/>
<keyword evidence="5" id="KW-1003">Cell membrane</keyword>
<reference evidence="13" key="1">
    <citation type="submission" date="2011-05" db="EMBL/GenBank/DDBJ databases">
        <authorList>
            <person name="Richards S.R."/>
            <person name="Qu J."/>
            <person name="Jiang H."/>
            <person name="Jhangiani S.N."/>
            <person name="Agravi P."/>
            <person name="Goodspeed R."/>
            <person name="Gross S."/>
            <person name="Mandapat C."/>
            <person name="Jackson L."/>
            <person name="Mathew T."/>
            <person name="Pu L."/>
            <person name="Thornton R."/>
            <person name="Saada N."/>
            <person name="Wilczek-Boney K.B."/>
            <person name="Lee S."/>
            <person name="Kovar C."/>
            <person name="Wu Y."/>
            <person name="Scherer S.E."/>
            <person name="Worley K.C."/>
            <person name="Muzny D.M."/>
            <person name="Gibbs R."/>
        </authorList>
    </citation>
    <scope>NUCLEOTIDE SEQUENCE</scope>
    <source>
        <strain evidence="13">Brora</strain>
    </source>
</reference>
<keyword evidence="7" id="KW-0677">Repeat</keyword>
<name>T1IHJ4_STRMM</name>
<keyword evidence="9 11" id="KW-0472">Membrane</keyword>
<accession>T1IHJ4</accession>
<sequence>MNSSRSNLADRIIGYSEAKSQPRDLIKALFAEFIGTLILVLVGCGSCVSWAPEDLVQIALAFGLTVAVMIVYIGHVSGGHINPAVTVGMLVTGKISVLRGLLYIIVQSLGAIAGAGILKGLTPSGLHEAGLGAPGLNKNVEIAQGLGIEFFVTFILVSVVFAACDPNRTDVKGVAPFAIGLAVTTCHLLAVKYTGSGMNPARSFGPTVFSGEWENHWIYWLGPCAGGMTAGILYHAIFAEKPSDFGKENVQFMQLKTHDGDKEGASKGLMPAGDAC</sequence>
<proteinExistence type="inferred from homology"/>
<feature type="transmembrane region" description="Helical" evidence="11">
    <location>
        <begin position="174"/>
        <end position="193"/>
    </location>
</feature>
<comment type="subcellular location">
    <subcellularLocation>
        <location evidence="1">Cell membrane</location>
        <topology evidence="1">Multi-pass membrane protein</topology>
    </subcellularLocation>
</comment>
<dbReference type="CDD" id="cd00333">
    <property type="entry name" value="MIP"/>
    <property type="match status" value="1"/>
</dbReference>
<evidence type="ECO:0000256" key="4">
    <source>
        <dbReference type="ARBA" id="ARBA00022448"/>
    </source>
</evidence>
<evidence type="ECO:0000256" key="11">
    <source>
        <dbReference type="SAM" id="Phobius"/>
    </source>
</evidence>
<feature type="transmembrane region" description="Helical" evidence="11">
    <location>
        <begin position="217"/>
        <end position="237"/>
    </location>
</feature>
<evidence type="ECO:0000256" key="3">
    <source>
        <dbReference type="ARBA" id="ARBA00011881"/>
    </source>
</evidence>
<dbReference type="NCBIfam" id="TIGR00861">
    <property type="entry name" value="MIP"/>
    <property type="match status" value="1"/>
</dbReference>
<evidence type="ECO:0000256" key="6">
    <source>
        <dbReference type="ARBA" id="ARBA00022692"/>
    </source>
</evidence>
<dbReference type="InterPro" id="IPR000425">
    <property type="entry name" value="MIP"/>
</dbReference>
<dbReference type="AlphaFoldDB" id="T1IHJ4"/>
<keyword evidence="4 10" id="KW-0813">Transport</keyword>
<evidence type="ECO:0000256" key="10">
    <source>
        <dbReference type="RuleBase" id="RU000477"/>
    </source>
</evidence>
<dbReference type="Gene3D" id="1.20.1080.10">
    <property type="entry name" value="Glycerol uptake facilitator protein"/>
    <property type="match status" value="1"/>
</dbReference>
<evidence type="ECO:0000313" key="13">
    <source>
        <dbReference type="Proteomes" id="UP000014500"/>
    </source>
</evidence>